<evidence type="ECO:0000313" key="3">
    <source>
        <dbReference type="Proteomes" id="UP000758603"/>
    </source>
</evidence>
<keyword evidence="3" id="KW-1185">Reference proteome</keyword>
<dbReference type="EMBL" id="JAGPXC010000009">
    <property type="protein sequence ID" value="KAH6646724.1"/>
    <property type="molecule type" value="Genomic_DNA"/>
</dbReference>
<dbReference type="RefSeq" id="XP_045953238.1">
    <property type="nucleotide sequence ID" value="XM_046100740.1"/>
</dbReference>
<dbReference type="AlphaFoldDB" id="A0A9P8RIZ7"/>
<accession>A0A9P8RIZ7</accession>
<evidence type="ECO:0000313" key="2">
    <source>
        <dbReference type="EMBL" id="KAH6646724.1"/>
    </source>
</evidence>
<protein>
    <submittedName>
        <fullName evidence="2">Uncharacterized protein</fullName>
    </submittedName>
</protein>
<name>A0A9P8RIZ7_9PEZI</name>
<evidence type="ECO:0000256" key="1">
    <source>
        <dbReference type="SAM" id="MobiDB-lite"/>
    </source>
</evidence>
<gene>
    <name evidence="2" type="ORF">BKA67DRAFT_540219</name>
</gene>
<feature type="compositionally biased region" description="Polar residues" evidence="1">
    <location>
        <begin position="125"/>
        <end position="141"/>
    </location>
</feature>
<comment type="caution">
    <text evidence="2">The sequence shown here is derived from an EMBL/GenBank/DDBJ whole genome shotgun (WGS) entry which is preliminary data.</text>
</comment>
<organism evidence="2 3">
    <name type="scientific">Truncatella angustata</name>
    <dbReference type="NCBI Taxonomy" id="152316"/>
    <lineage>
        <taxon>Eukaryota</taxon>
        <taxon>Fungi</taxon>
        <taxon>Dikarya</taxon>
        <taxon>Ascomycota</taxon>
        <taxon>Pezizomycotina</taxon>
        <taxon>Sordariomycetes</taxon>
        <taxon>Xylariomycetidae</taxon>
        <taxon>Amphisphaeriales</taxon>
        <taxon>Sporocadaceae</taxon>
        <taxon>Truncatella</taxon>
    </lineage>
</organism>
<dbReference type="Proteomes" id="UP000758603">
    <property type="component" value="Unassembled WGS sequence"/>
</dbReference>
<sequence>MAKAGWTRFKFKLGNGGGEVRMGRAKTETKTKTKALVGFVVDTTNPQSDEYEVYEHGPHLGAAAGLLLGSAWSLLLSLAAAPCLGAIQVGLGLASKGLGLIRDGRTSLDGKWQCQPEARFCLASASPNGTEQHSNSSSTNKVRQDKTKTRDETRQDETTQLENINTGSLDSYRCSNTLARGYDDIVMAEGG</sequence>
<feature type="region of interest" description="Disordered" evidence="1">
    <location>
        <begin position="125"/>
        <end position="164"/>
    </location>
</feature>
<reference evidence="2" key="1">
    <citation type="journal article" date="2021" name="Nat. Commun.">
        <title>Genetic determinants of endophytism in the Arabidopsis root mycobiome.</title>
        <authorList>
            <person name="Mesny F."/>
            <person name="Miyauchi S."/>
            <person name="Thiergart T."/>
            <person name="Pickel B."/>
            <person name="Atanasova L."/>
            <person name="Karlsson M."/>
            <person name="Huettel B."/>
            <person name="Barry K.W."/>
            <person name="Haridas S."/>
            <person name="Chen C."/>
            <person name="Bauer D."/>
            <person name="Andreopoulos W."/>
            <person name="Pangilinan J."/>
            <person name="LaButti K."/>
            <person name="Riley R."/>
            <person name="Lipzen A."/>
            <person name="Clum A."/>
            <person name="Drula E."/>
            <person name="Henrissat B."/>
            <person name="Kohler A."/>
            <person name="Grigoriev I.V."/>
            <person name="Martin F.M."/>
            <person name="Hacquard S."/>
        </authorList>
    </citation>
    <scope>NUCLEOTIDE SEQUENCE</scope>
    <source>
        <strain evidence="2">MPI-SDFR-AT-0073</strain>
    </source>
</reference>
<feature type="compositionally biased region" description="Basic and acidic residues" evidence="1">
    <location>
        <begin position="142"/>
        <end position="157"/>
    </location>
</feature>
<proteinExistence type="predicted"/>
<dbReference type="GeneID" id="70129632"/>